<evidence type="ECO:0000256" key="3">
    <source>
        <dbReference type="ARBA" id="ARBA00010876"/>
    </source>
</evidence>
<dbReference type="GO" id="GO:0003723">
    <property type="term" value="F:RNA binding"/>
    <property type="evidence" value="ECO:0007669"/>
    <property type="project" value="InterPro"/>
</dbReference>
<comment type="catalytic activity">
    <reaction evidence="2">
        <text>uridine in 5S rRNA = pseudouridine in 5S rRNA</text>
        <dbReference type="Rhea" id="RHEA:47036"/>
        <dbReference type="Rhea" id="RHEA-COMP:11730"/>
        <dbReference type="Rhea" id="RHEA-COMP:11731"/>
        <dbReference type="ChEBI" id="CHEBI:65314"/>
        <dbReference type="ChEBI" id="CHEBI:65315"/>
    </reaction>
</comment>
<organism evidence="9 10">
    <name type="scientific">Daedalea quercina L-15889</name>
    <dbReference type="NCBI Taxonomy" id="1314783"/>
    <lineage>
        <taxon>Eukaryota</taxon>
        <taxon>Fungi</taxon>
        <taxon>Dikarya</taxon>
        <taxon>Basidiomycota</taxon>
        <taxon>Agaricomycotina</taxon>
        <taxon>Agaricomycetes</taxon>
        <taxon>Polyporales</taxon>
        <taxon>Fomitopsis</taxon>
    </lineage>
</organism>
<sequence length="301" mass="33524">MKMLASRLKTPLSRLYAPTSVRRLSTVSTSPPIPVMYLDRGVIVINKPHGFICQYDMHVSHVAGRTLNIMRDIQALYKLPHLPYIVHRLDRPTTGVLLFATSSIHANKVGLQFRQRAVDKTYLAIVRGTADRFPQKTGVVEGIIYHLDTPGGSTTARPCAPELVRRKAETKSEWELLASSPVAPLSLVKVHPLTGFTHQIRVHMAEMLDVPILGDLKHLGTHSAELDTAITRVAHVPDDLLYLHAAELTFARYRPSGQRKKVALTVCAPLPDSFVRLCKDLQLPLPERYVNGGLYIDGKQI</sequence>
<dbReference type="Proteomes" id="UP000076727">
    <property type="component" value="Unassembled WGS sequence"/>
</dbReference>
<dbReference type="InterPro" id="IPR006145">
    <property type="entry name" value="PsdUridine_synth_RsuA/RluA"/>
</dbReference>
<comment type="catalytic activity">
    <reaction evidence="5">
        <text>a uridine in tRNA = a pseudouridine in tRNA</text>
        <dbReference type="Rhea" id="RHEA:54572"/>
        <dbReference type="Rhea" id="RHEA-COMP:13339"/>
        <dbReference type="Rhea" id="RHEA-COMP:13934"/>
        <dbReference type="ChEBI" id="CHEBI:65314"/>
        <dbReference type="ChEBI" id="CHEBI:65315"/>
    </reaction>
</comment>
<dbReference type="STRING" id="1314783.A0A165P7S0"/>
<dbReference type="CDD" id="cd02869">
    <property type="entry name" value="PseudoU_synth_RluA_like"/>
    <property type="match status" value="1"/>
</dbReference>
<evidence type="ECO:0000256" key="6">
    <source>
        <dbReference type="ARBA" id="ARBA00039953"/>
    </source>
</evidence>
<evidence type="ECO:0000256" key="5">
    <source>
        <dbReference type="ARBA" id="ARBA00036943"/>
    </source>
</evidence>
<evidence type="ECO:0000259" key="8">
    <source>
        <dbReference type="Pfam" id="PF00849"/>
    </source>
</evidence>
<comment type="catalytic activity">
    <reaction evidence="1">
        <text>a uridine in mRNA = a pseudouridine in mRNA</text>
        <dbReference type="Rhea" id="RHEA:56644"/>
        <dbReference type="Rhea" id="RHEA-COMP:14658"/>
        <dbReference type="Rhea" id="RHEA-COMP:14659"/>
        <dbReference type="ChEBI" id="CHEBI:65314"/>
        <dbReference type="ChEBI" id="CHEBI:65315"/>
    </reaction>
</comment>
<comment type="similarity">
    <text evidence="3">Belongs to the pseudouridine synthase RluA family.</text>
</comment>
<evidence type="ECO:0000256" key="7">
    <source>
        <dbReference type="ARBA" id="ARBA00041563"/>
    </source>
</evidence>
<keyword evidence="10" id="KW-1185">Reference proteome</keyword>
<evidence type="ECO:0000256" key="2">
    <source>
        <dbReference type="ARBA" id="ARBA00001896"/>
    </source>
</evidence>
<dbReference type="InterPro" id="IPR006224">
    <property type="entry name" value="PsdUridine_synth_RluA-like_CS"/>
</dbReference>
<gene>
    <name evidence="9" type="ORF">DAEQUDRAFT_375383</name>
</gene>
<dbReference type="GO" id="GO:0009982">
    <property type="term" value="F:pseudouridine synthase activity"/>
    <property type="evidence" value="ECO:0007669"/>
    <property type="project" value="InterPro"/>
</dbReference>
<protein>
    <recommendedName>
        <fullName evidence="6">Pseudouridylate synthase RPUSD4, mitochondrial</fullName>
    </recommendedName>
    <alternativeName>
        <fullName evidence="7">RNA pseudouridylate synthase domain-containing protein 4</fullName>
    </alternativeName>
</protein>
<dbReference type="SUPFAM" id="SSF55120">
    <property type="entry name" value="Pseudouridine synthase"/>
    <property type="match status" value="1"/>
</dbReference>
<evidence type="ECO:0000256" key="1">
    <source>
        <dbReference type="ARBA" id="ARBA00001166"/>
    </source>
</evidence>
<evidence type="ECO:0000256" key="4">
    <source>
        <dbReference type="ARBA" id="ARBA00023235"/>
    </source>
</evidence>
<dbReference type="AlphaFoldDB" id="A0A165P7S0"/>
<dbReference type="Pfam" id="PF00849">
    <property type="entry name" value="PseudoU_synth_2"/>
    <property type="match status" value="1"/>
</dbReference>
<dbReference type="InterPro" id="IPR020103">
    <property type="entry name" value="PsdUridine_synth_cat_dom_sf"/>
</dbReference>
<dbReference type="OrthoDB" id="428658at2759"/>
<dbReference type="GO" id="GO:0001522">
    <property type="term" value="P:pseudouridine synthesis"/>
    <property type="evidence" value="ECO:0007669"/>
    <property type="project" value="InterPro"/>
</dbReference>
<dbReference type="PANTHER" id="PTHR21600">
    <property type="entry name" value="MITOCHONDRIAL RNA PSEUDOURIDINE SYNTHASE"/>
    <property type="match status" value="1"/>
</dbReference>
<name>A0A165P7S0_9APHY</name>
<proteinExistence type="inferred from homology"/>
<feature type="domain" description="Pseudouridine synthase RsuA/RluA-like" evidence="8">
    <location>
        <begin position="42"/>
        <end position="205"/>
    </location>
</feature>
<dbReference type="Gene3D" id="3.30.2350.10">
    <property type="entry name" value="Pseudouridine synthase"/>
    <property type="match status" value="1"/>
</dbReference>
<dbReference type="InterPro" id="IPR050188">
    <property type="entry name" value="RluA_PseudoU_synthase"/>
</dbReference>
<reference evidence="9 10" key="1">
    <citation type="journal article" date="2016" name="Mol. Biol. Evol.">
        <title>Comparative Genomics of Early-Diverging Mushroom-Forming Fungi Provides Insights into the Origins of Lignocellulose Decay Capabilities.</title>
        <authorList>
            <person name="Nagy L.G."/>
            <person name="Riley R."/>
            <person name="Tritt A."/>
            <person name="Adam C."/>
            <person name="Daum C."/>
            <person name="Floudas D."/>
            <person name="Sun H."/>
            <person name="Yadav J.S."/>
            <person name="Pangilinan J."/>
            <person name="Larsson K.H."/>
            <person name="Matsuura K."/>
            <person name="Barry K."/>
            <person name="Labutti K."/>
            <person name="Kuo R."/>
            <person name="Ohm R.A."/>
            <person name="Bhattacharya S.S."/>
            <person name="Shirouzu T."/>
            <person name="Yoshinaga Y."/>
            <person name="Martin F.M."/>
            <person name="Grigoriev I.V."/>
            <person name="Hibbett D.S."/>
        </authorList>
    </citation>
    <scope>NUCLEOTIDE SEQUENCE [LARGE SCALE GENOMIC DNA]</scope>
    <source>
        <strain evidence="9 10">L-15889</strain>
    </source>
</reference>
<accession>A0A165P7S0</accession>
<keyword evidence="4" id="KW-0413">Isomerase</keyword>
<dbReference type="EMBL" id="KV429072">
    <property type="protein sequence ID" value="KZT67870.1"/>
    <property type="molecule type" value="Genomic_DNA"/>
</dbReference>
<dbReference type="PROSITE" id="PS01129">
    <property type="entry name" value="PSI_RLU"/>
    <property type="match status" value="1"/>
</dbReference>
<evidence type="ECO:0000313" key="10">
    <source>
        <dbReference type="Proteomes" id="UP000076727"/>
    </source>
</evidence>
<evidence type="ECO:0000313" key="9">
    <source>
        <dbReference type="EMBL" id="KZT67870.1"/>
    </source>
</evidence>
<dbReference type="PANTHER" id="PTHR21600:SF83">
    <property type="entry name" value="PSEUDOURIDYLATE SYNTHASE RPUSD4, MITOCHONDRIAL"/>
    <property type="match status" value="1"/>
</dbReference>